<organism evidence="3 4">
    <name type="scientific">Megasphaera micronuciformis F0359</name>
    <dbReference type="NCBI Taxonomy" id="706434"/>
    <lineage>
        <taxon>Bacteria</taxon>
        <taxon>Bacillati</taxon>
        <taxon>Bacillota</taxon>
        <taxon>Negativicutes</taxon>
        <taxon>Veillonellales</taxon>
        <taxon>Veillonellaceae</taxon>
        <taxon>Megasphaera</taxon>
    </lineage>
</organism>
<reference evidence="3 4" key="1">
    <citation type="submission" date="2010-08" db="EMBL/GenBank/DDBJ databases">
        <authorList>
            <person name="Weinstock G."/>
            <person name="Sodergren E."/>
            <person name="Clifton S."/>
            <person name="Fulton L."/>
            <person name="Fulton B."/>
            <person name="Courtney L."/>
            <person name="Fronick C."/>
            <person name="Harrison M."/>
            <person name="Strong C."/>
            <person name="Farmer C."/>
            <person name="Delahaunty K."/>
            <person name="Markovic C."/>
            <person name="Hall O."/>
            <person name="Minx P."/>
            <person name="Tomlinson C."/>
            <person name="Mitreva M."/>
            <person name="Hou S."/>
            <person name="Chen J."/>
            <person name="Wollam A."/>
            <person name="Pepin K.H."/>
            <person name="Johnson M."/>
            <person name="Bhonagiri V."/>
            <person name="Zhang X."/>
            <person name="Suruliraj S."/>
            <person name="Warren W."/>
            <person name="Chinwalla A."/>
            <person name="Mardis E.R."/>
            <person name="Wilson R.K."/>
        </authorList>
    </citation>
    <scope>NUCLEOTIDE SEQUENCE [LARGE SCALE GENOMIC DNA]</scope>
    <source>
        <strain evidence="3 4">F0359</strain>
    </source>
</reference>
<proteinExistence type="predicted"/>
<gene>
    <name evidence="3" type="ORF">HMPREF9429_00006</name>
</gene>
<dbReference type="PROSITE" id="PS51272">
    <property type="entry name" value="SLH"/>
    <property type="match status" value="3"/>
</dbReference>
<feature type="chain" id="PRO_5003166007" description="SLH domain-containing protein" evidence="1">
    <location>
        <begin position="48"/>
        <end position="366"/>
    </location>
</feature>
<dbReference type="InterPro" id="IPR001119">
    <property type="entry name" value="SLH_dom"/>
</dbReference>
<dbReference type="InterPro" id="IPR051465">
    <property type="entry name" value="Cell_Envelope_Struct_Comp"/>
</dbReference>
<accession>E2Z9A8</accession>
<feature type="signal peptide" evidence="1">
    <location>
        <begin position="1"/>
        <end position="47"/>
    </location>
</feature>
<evidence type="ECO:0000259" key="2">
    <source>
        <dbReference type="PROSITE" id="PS51272"/>
    </source>
</evidence>
<feature type="domain" description="SLH" evidence="2">
    <location>
        <begin position="172"/>
        <end position="234"/>
    </location>
</feature>
<evidence type="ECO:0000313" key="3">
    <source>
        <dbReference type="EMBL" id="EFQ05087.1"/>
    </source>
</evidence>
<dbReference type="Pfam" id="PF00395">
    <property type="entry name" value="SLH"/>
    <property type="match status" value="3"/>
</dbReference>
<dbReference type="Proteomes" id="UP000003195">
    <property type="component" value="Unassembled WGS sequence"/>
</dbReference>
<keyword evidence="1" id="KW-0732">Signal</keyword>
<evidence type="ECO:0000256" key="1">
    <source>
        <dbReference type="SAM" id="SignalP"/>
    </source>
</evidence>
<sequence length="366" mass="40417">MFLQSAYAKINKITTFFLLQMGALNMNYRNIAVAALCAVTLSGAAFAAETTTSKGLTDINDYWGKTAVESFYSRQYISGIDGKFHPNDDITREGVASIIDKMIGGETTATVDFKDVKGRWSEKAVASMVDKQIMKGYGDDSFKPEKDVTRQEFAVIAYNYLNYKGAPAETSAVEYKDAKDIAPWAKKAVDMLNALGVMKGSDGLFLPNKNITRGEAVNVLYRLQAEPVVSKNQGAELQKVVLSDITKVYGSVKKFADDGNLYWNGNTLYVTAKTAANRNKLEDSFKADSRIAESSVVVVNNKYSFNEYKKIQEDALKLYEKTEKAEGTAAVDYLNEQVVLKVPSVSKETKKALEKAFGAKVRTRIV</sequence>
<protein>
    <recommendedName>
        <fullName evidence="2">SLH domain-containing protein</fullName>
    </recommendedName>
</protein>
<feature type="domain" description="SLH" evidence="2">
    <location>
        <begin position="108"/>
        <end position="171"/>
    </location>
</feature>
<feature type="domain" description="SLH" evidence="2">
    <location>
        <begin position="51"/>
        <end position="107"/>
    </location>
</feature>
<dbReference type="PANTHER" id="PTHR43308">
    <property type="entry name" value="OUTER MEMBRANE PROTEIN ALPHA-RELATED"/>
    <property type="match status" value="1"/>
</dbReference>
<dbReference type="HOGENOM" id="CLU_810868_0_0_9"/>
<dbReference type="AlphaFoldDB" id="E2Z9A8"/>
<keyword evidence="4" id="KW-1185">Reference proteome</keyword>
<comment type="caution">
    <text evidence="3">The sequence shown here is derived from an EMBL/GenBank/DDBJ whole genome shotgun (WGS) entry which is preliminary data.</text>
</comment>
<dbReference type="PANTHER" id="PTHR43308:SF5">
    <property type="entry name" value="S-LAYER PROTEIN _ PEPTIDOGLYCAN ENDO-BETA-N-ACETYLGLUCOSAMINIDASE"/>
    <property type="match status" value="1"/>
</dbReference>
<name>E2Z9A8_9FIRM</name>
<evidence type="ECO:0000313" key="4">
    <source>
        <dbReference type="Proteomes" id="UP000003195"/>
    </source>
</evidence>
<dbReference type="STRING" id="706434.HMPREF9429_00006"/>
<dbReference type="EMBL" id="AECS01000001">
    <property type="protein sequence ID" value="EFQ05087.1"/>
    <property type="molecule type" value="Genomic_DNA"/>
</dbReference>
<dbReference type="eggNOG" id="COG5492">
    <property type="taxonomic scope" value="Bacteria"/>
</dbReference>